<gene>
    <name evidence="2" type="ORF">GXY80_04170</name>
</gene>
<evidence type="ECO:0000313" key="3">
    <source>
        <dbReference type="Proteomes" id="UP000777265"/>
    </source>
</evidence>
<organism evidence="2 3">
    <name type="scientific">Syntrophorhabdus aromaticivorans</name>
    <dbReference type="NCBI Taxonomy" id="328301"/>
    <lineage>
        <taxon>Bacteria</taxon>
        <taxon>Pseudomonadati</taxon>
        <taxon>Thermodesulfobacteriota</taxon>
        <taxon>Syntrophorhabdia</taxon>
        <taxon>Syntrophorhabdales</taxon>
        <taxon>Syntrophorhabdaceae</taxon>
        <taxon>Syntrophorhabdus</taxon>
    </lineage>
</organism>
<comment type="caution">
    <text evidence="2">The sequence shown here is derived from an EMBL/GenBank/DDBJ whole genome shotgun (WGS) entry which is preliminary data.</text>
</comment>
<protein>
    <recommendedName>
        <fullName evidence="1">Pyruvate kinase C-terminal domain-containing protein</fullName>
    </recommendedName>
</protein>
<dbReference type="EMBL" id="JAAYEE010000072">
    <property type="protein sequence ID" value="NLW34666.1"/>
    <property type="molecule type" value="Genomic_DNA"/>
</dbReference>
<dbReference type="PIRSF" id="PIRSF016138">
    <property type="entry name" value="UCP016138"/>
    <property type="match status" value="1"/>
</dbReference>
<reference evidence="2" key="2">
    <citation type="submission" date="2020-01" db="EMBL/GenBank/DDBJ databases">
        <authorList>
            <person name="Campanaro S."/>
        </authorList>
    </citation>
    <scope>NUCLEOTIDE SEQUENCE</scope>
    <source>
        <strain evidence="2">AS06rmzACSIP_7</strain>
    </source>
</reference>
<sequence>MYFEKPGVENTDKTIEAVLHYAAVNNVKDIVIASTTGYCAEKMLQVPNREALNIVVVTHNTGFGEEGAQSFPAGLRKKLAENGIKVHTGTMVLRSLGTAIRELTGGYSEQELVANTLRMFSQGVKVCVEIVAMAADGGLIPFSDVIAVAGTGRGADTACLVKANSSNRFFKIKVKEIIAKPKEV</sequence>
<dbReference type="Proteomes" id="UP000777265">
    <property type="component" value="Unassembled WGS sequence"/>
</dbReference>
<accession>A0A351TZH1</accession>
<feature type="domain" description="Pyruvate kinase C-terminal" evidence="1">
    <location>
        <begin position="13"/>
        <end position="157"/>
    </location>
</feature>
<reference evidence="2" key="1">
    <citation type="journal article" date="2020" name="Biotechnol. Biofuels">
        <title>New insights from the biogas microbiome by comprehensive genome-resolved metagenomics of nearly 1600 species originating from multiple anaerobic digesters.</title>
        <authorList>
            <person name="Campanaro S."/>
            <person name="Treu L."/>
            <person name="Rodriguez-R L.M."/>
            <person name="Kovalovszki A."/>
            <person name="Ziels R.M."/>
            <person name="Maus I."/>
            <person name="Zhu X."/>
            <person name="Kougias P.G."/>
            <person name="Basile A."/>
            <person name="Luo G."/>
            <person name="Schluter A."/>
            <person name="Konstantinidis K.T."/>
            <person name="Angelidaki I."/>
        </authorList>
    </citation>
    <scope>NUCLEOTIDE SEQUENCE</scope>
    <source>
        <strain evidence="2">AS06rmzACSIP_7</strain>
    </source>
</reference>
<evidence type="ECO:0000259" key="1">
    <source>
        <dbReference type="Pfam" id="PF02887"/>
    </source>
</evidence>
<dbReference type="STRING" id="909663.GCA_000512235_01654"/>
<dbReference type="Gene3D" id="3.40.1380.20">
    <property type="entry name" value="Pyruvate kinase, C-terminal domain"/>
    <property type="match status" value="1"/>
</dbReference>
<proteinExistence type="predicted"/>
<dbReference type="InterPro" id="IPR036918">
    <property type="entry name" value="Pyrv_Knase_C_sf"/>
</dbReference>
<name>A0A351TZH1_9BACT</name>
<dbReference type="AlphaFoldDB" id="A0A351TZH1"/>
<dbReference type="InterPro" id="IPR015795">
    <property type="entry name" value="Pyrv_Knase_C"/>
</dbReference>
<dbReference type="SUPFAM" id="SSF52935">
    <property type="entry name" value="PK C-terminal domain-like"/>
    <property type="match status" value="1"/>
</dbReference>
<evidence type="ECO:0000313" key="2">
    <source>
        <dbReference type="EMBL" id="NLW34666.1"/>
    </source>
</evidence>
<dbReference type="InterPro" id="IPR015074">
    <property type="entry name" value="DUF1867"/>
</dbReference>
<dbReference type="Pfam" id="PF02887">
    <property type="entry name" value="PK_C"/>
    <property type="match status" value="1"/>
</dbReference>